<gene>
    <name evidence="1" type="ORF">TRL7639_03053</name>
</gene>
<dbReference type="EMBL" id="FWFO01000002">
    <property type="protein sequence ID" value="SLN56756.1"/>
    <property type="molecule type" value="Genomic_DNA"/>
</dbReference>
<dbReference type="AlphaFoldDB" id="A0A1Y5T6A7"/>
<dbReference type="OrthoDB" id="7876422at2"/>
<reference evidence="1 2" key="1">
    <citation type="submission" date="2017-03" db="EMBL/GenBank/DDBJ databases">
        <authorList>
            <person name="Afonso C.L."/>
            <person name="Miller P.J."/>
            <person name="Scott M.A."/>
            <person name="Spackman E."/>
            <person name="Goraichik I."/>
            <person name="Dimitrov K.M."/>
            <person name="Suarez D.L."/>
            <person name="Swayne D.E."/>
        </authorList>
    </citation>
    <scope>NUCLEOTIDE SEQUENCE [LARGE SCALE GENOMIC DNA]</scope>
    <source>
        <strain evidence="1 2">CECT 7639</strain>
    </source>
</reference>
<keyword evidence="2" id="KW-1185">Reference proteome</keyword>
<name>A0A1Y5T6A7_9RHOB</name>
<organism evidence="1 2">
    <name type="scientific">Falsiruegeria litorea R37</name>
    <dbReference type="NCBI Taxonomy" id="1200284"/>
    <lineage>
        <taxon>Bacteria</taxon>
        <taxon>Pseudomonadati</taxon>
        <taxon>Pseudomonadota</taxon>
        <taxon>Alphaproteobacteria</taxon>
        <taxon>Rhodobacterales</taxon>
        <taxon>Roseobacteraceae</taxon>
        <taxon>Falsiruegeria</taxon>
    </lineage>
</organism>
<proteinExistence type="predicted"/>
<evidence type="ECO:0000313" key="2">
    <source>
        <dbReference type="Proteomes" id="UP000193077"/>
    </source>
</evidence>
<protein>
    <submittedName>
        <fullName evidence="1">Uncharacterized protein</fullName>
    </submittedName>
</protein>
<accession>A0A1Y5T6A7</accession>
<dbReference type="Proteomes" id="UP000193077">
    <property type="component" value="Unassembled WGS sequence"/>
</dbReference>
<dbReference type="RefSeq" id="WP_085796705.1">
    <property type="nucleotide sequence ID" value="NZ_FWFO01000002.1"/>
</dbReference>
<sequence length="101" mass="11522">MKDTRPPDTIPNPYTTPSQPTLRFDVNDWLPYIEDENASYEQKIELIETLWAIVIGFVDLGWDIKSVNESCGEDADLYTLLTSGMVDLENAQTDQTEGRHE</sequence>
<evidence type="ECO:0000313" key="1">
    <source>
        <dbReference type="EMBL" id="SLN56756.1"/>
    </source>
</evidence>